<dbReference type="InterPro" id="IPR029204">
    <property type="entry name" value="CNRIP1"/>
</dbReference>
<gene>
    <name evidence="1" type="ORF">EVEC_LOCUS12421</name>
</gene>
<dbReference type="AlphaFoldDB" id="A0A0N4VQH5"/>
<proteinExistence type="predicted"/>
<dbReference type="Pfam" id="PF15043">
    <property type="entry name" value="CNRIP1"/>
    <property type="match status" value="1"/>
</dbReference>
<dbReference type="WBParaSite" id="EVEC_0001327601-mRNA-1">
    <property type="protein sequence ID" value="EVEC_0001327601-mRNA-1"/>
    <property type="gene ID" value="EVEC_0001327601"/>
</dbReference>
<dbReference type="EMBL" id="UXUI01014549">
    <property type="protein sequence ID" value="VDD97670.1"/>
    <property type="molecule type" value="Genomic_DNA"/>
</dbReference>
<accession>A0A0N4VQH5</accession>
<reference evidence="1 2" key="2">
    <citation type="submission" date="2018-10" db="EMBL/GenBank/DDBJ databases">
        <authorList>
            <consortium name="Pathogen Informatics"/>
        </authorList>
    </citation>
    <scope>NUCLEOTIDE SEQUENCE [LARGE SCALE GENOMIC DNA]</scope>
</reference>
<dbReference type="Proteomes" id="UP000274131">
    <property type="component" value="Unassembled WGS sequence"/>
</dbReference>
<protein>
    <submittedName>
        <fullName evidence="3">CB1 cannabinoid receptor-interacting protein 1</fullName>
    </submittedName>
</protein>
<reference evidence="3" key="1">
    <citation type="submission" date="2017-02" db="UniProtKB">
        <authorList>
            <consortium name="WormBaseParasite"/>
        </authorList>
    </citation>
    <scope>IDENTIFICATION</scope>
</reference>
<evidence type="ECO:0000313" key="3">
    <source>
        <dbReference type="WBParaSite" id="EVEC_0001327601-mRNA-1"/>
    </source>
</evidence>
<evidence type="ECO:0000313" key="1">
    <source>
        <dbReference type="EMBL" id="VDD97670.1"/>
    </source>
</evidence>
<name>A0A0N4VQH5_ENTVE</name>
<evidence type="ECO:0000313" key="2">
    <source>
        <dbReference type="Proteomes" id="UP000274131"/>
    </source>
</evidence>
<organism evidence="3">
    <name type="scientific">Enterobius vermicularis</name>
    <name type="common">Human pinworm</name>
    <dbReference type="NCBI Taxonomy" id="51028"/>
    <lineage>
        <taxon>Eukaryota</taxon>
        <taxon>Metazoa</taxon>
        <taxon>Ecdysozoa</taxon>
        <taxon>Nematoda</taxon>
        <taxon>Chromadorea</taxon>
        <taxon>Rhabditida</taxon>
        <taxon>Spirurina</taxon>
        <taxon>Oxyuridomorpha</taxon>
        <taxon>Oxyuroidea</taxon>
        <taxon>Oxyuridae</taxon>
        <taxon>Enterobius</taxon>
    </lineage>
</organism>
<sequence>MEDTGFEMELSFRSFNILGKTLLLTEEGKDEHFSTYTTKWDTTGILKPTQRGEREEVPMAIQVIVCLCHLFSSQCYPIFRFNKSVVFFLFH</sequence>
<keyword evidence="2" id="KW-1185">Reference proteome</keyword>